<gene>
    <name evidence="2" type="ordered locus">CHU_2492</name>
</gene>
<dbReference type="KEGG" id="chu:CHU_2492"/>
<proteinExistence type="predicted"/>
<protein>
    <recommendedName>
        <fullName evidence="4">DUF3298 domain-containing protein</fullName>
    </recommendedName>
</protein>
<evidence type="ECO:0000256" key="1">
    <source>
        <dbReference type="SAM" id="SignalP"/>
    </source>
</evidence>
<evidence type="ECO:0008006" key="4">
    <source>
        <dbReference type="Google" id="ProtNLM"/>
    </source>
</evidence>
<dbReference type="AlphaFoldDB" id="A0A6N4SU53"/>
<evidence type="ECO:0000313" key="2">
    <source>
        <dbReference type="EMBL" id="ABG59746.1"/>
    </source>
</evidence>
<name>A0A6N4SU53_CYTH3</name>
<evidence type="ECO:0000313" key="3">
    <source>
        <dbReference type="Proteomes" id="UP000001822"/>
    </source>
</evidence>
<accession>A0A6N4SU53</accession>
<keyword evidence="1" id="KW-0732">Signal</keyword>
<organism evidence="2 3">
    <name type="scientific">Cytophaga hutchinsonii (strain ATCC 33406 / DSM 1761 / CIP 103989 / NBRC 15051 / NCIMB 9469 / D465)</name>
    <dbReference type="NCBI Taxonomy" id="269798"/>
    <lineage>
        <taxon>Bacteria</taxon>
        <taxon>Pseudomonadati</taxon>
        <taxon>Bacteroidota</taxon>
        <taxon>Cytophagia</taxon>
        <taxon>Cytophagales</taxon>
        <taxon>Cytophagaceae</taxon>
        <taxon>Cytophaga</taxon>
    </lineage>
</organism>
<keyword evidence="3" id="KW-1185">Reference proteome</keyword>
<reference evidence="2 3" key="1">
    <citation type="journal article" date="2007" name="Appl. Environ. Microbiol.">
        <title>Genome sequence of the cellulolytic gliding bacterium Cytophaga hutchinsonii.</title>
        <authorList>
            <person name="Xie G."/>
            <person name="Bruce D.C."/>
            <person name="Challacombe J.F."/>
            <person name="Chertkov O."/>
            <person name="Detter J.C."/>
            <person name="Gilna P."/>
            <person name="Han C.S."/>
            <person name="Lucas S."/>
            <person name="Misra M."/>
            <person name="Myers G.L."/>
            <person name="Richardson P."/>
            <person name="Tapia R."/>
            <person name="Thayer N."/>
            <person name="Thompson L.S."/>
            <person name="Brettin T.S."/>
            <person name="Henrissat B."/>
            <person name="Wilson D.B."/>
            <person name="McBride M.J."/>
        </authorList>
    </citation>
    <scope>NUCLEOTIDE SEQUENCE [LARGE SCALE GENOMIC DNA]</scope>
    <source>
        <strain evidence="3">ATCC 33406 / DSM 1761 / CIP 103989 / NBRC 15051 / NCIMB 9469 / D465</strain>
    </source>
</reference>
<dbReference type="Proteomes" id="UP000001822">
    <property type="component" value="Chromosome"/>
</dbReference>
<sequence>MSSMNKSIQKLSLIIIFFFLFLSSFFSTAQHATTILLEGTVGKASIVMEITMNGSEISGNYYYKRFKKNIPLEGRYTDGKGIELTYEHWDTKETFTLLDIGSSSLFYSGTWQNTAQDENGTVTSKSLPVKLKPFDVSKIPARNSFVKRNKLSEYEYSILAPILLIQDSIQQVTPEFSITWLRDTIADFRCFRIITKTASKAIDSINIFLEDLQFYEISSFLNCEGSEYTSDISSVYIRGHVLSFAISNSYECGGAHPDFGTMGRTFNLETGKRIELTDLLYFGKTEADYKKEDSYKFSIEFTKPHVAALLTKLYPEEMKKPEDGDEVCDYSDPDVWGAYSWYLTEEGLYIYPYFYRAARCCDGAEFSTIPYKVLVKYKNPKVVIPMKY</sequence>
<feature type="signal peptide" evidence="1">
    <location>
        <begin position="1"/>
        <end position="29"/>
    </location>
</feature>
<feature type="chain" id="PRO_5026760508" description="DUF3298 domain-containing protein" evidence="1">
    <location>
        <begin position="30"/>
        <end position="388"/>
    </location>
</feature>
<dbReference type="EMBL" id="CP000383">
    <property type="protein sequence ID" value="ABG59746.1"/>
    <property type="molecule type" value="Genomic_DNA"/>
</dbReference>